<sequence length="454" mass="50361">MKKENLKKMTEILVLAVCVWFLFGCSHGSSGGGMAENENFEYGSTKVTVFVPDYAKIAKENARVVATQTNSVKLAYKSGDEFVWLEELDFSCAEKTETEENSQENYVPGSNYIFTFEGIPCGIYAEGEIEIHLLDKNGKTVSKGKNSKEVEILTEETAAASFYAVPVEFEEGDFALSKNEMKFVKIKTEAGYDYEISVILGENDSLYPNLAIFYADGSLKDFVCLENGTLKLGSTAKNATYFVGVWTVDFEISSCSVVSKKLEIEVYEDEKKDCGNLIAKIDFGESDFFCLNCGIHYESQKEAEKCCFIVVAGQYKMGVNGGFQKQAANEGFQTVNNIRVSAKIDENFAVLELKNKEQQGFVEFTVEKKMYLTVFETVGSSQKKLYGISIASKDGKAFFEEEIVSTEDLPKTKTGSTDIAGKKITLTAGTYRLGAHQAEGNAKLSELLFEEFEE</sequence>
<protein>
    <submittedName>
        <fullName evidence="1">Uncharacterized protein</fullName>
    </submittedName>
</protein>
<name>A0A1T4Q972_9SPIR</name>
<evidence type="ECO:0000313" key="2">
    <source>
        <dbReference type="Proteomes" id="UP000190395"/>
    </source>
</evidence>
<dbReference type="RefSeq" id="WP_078931623.1">
    <property type="nucleotide sequence ID" value="NZ_FUXC01000012.1"/>
</dbReference>
<keyword evidence="2" id="KW-1185">Reference proteome</keyword>
<dbReference type="EMBL" id="FUXC01000012">
    <property type="protein sequence ID" value="SKA00186.1"/>
    <property type="molecule type" value="Genomic_DNA"/>
</dbReference>
<organism evidence="1 2">
    <name type="scientific">Treponema berlinense</name>
    <dbReference type="NCBI Taxonomy" id="225004"/>
    <lineage>
        <taxon>Bacteria</taxon>
        <taxon>Pseudomonadati</taxon>
        <taxon>Spirochaetota</taxon>
        <taxon>Spirochaetia</taxon>
        <taxon>Spirochaetales</taxon>
        <taxon>Treponemataceae</taxon>
        <taxon>Treponema</taxon>
    </lineage>
</organism>
<dbReference type="AlphaFoldDB" id="A0A1T4Q972"/>
<reference evidence="1 2" key="1">
    <citation type="submission" date="2017-02" db="EMBL/GenBank/DDBJ databases">
        <authorList>
            <person name="Peterson S.W."/>
        </authorList>
    </citation>
    <scope>NUCLEOTIDE SEQUENCE [LARGE SCALE GENOMIC DNA]</scope>
    <source>
        <strain evidence="1 2">ATCC BAA-909</strain>
    </source>
</reference>
<dbReference type="STRING" id="225004.SAMN02745152_01888"/>
<dbReference type="PROSITE" id="PS51257">
    <property type="entry name" value="PROKAR_LIPOPROTEIN"/>
    <property type="match status" value="1"/>
</dbReference>
<proteinExistence type="predicted"/>
<accession>A0A1T4Q972</accession>
<dbReference type="GeneID" id="303368117"/>
<gene>
    <name evidence="1" type="ORF">SAMN02745152_01888</name>
</gene>
<dbReference type="Proteomes" id="UP000190395">
    <property type="component" value="Unassembled WGS sequence"/>
</dbReference>
<evidence type="ECO:0000313" key="1">
    <source>
        <dbReference type="EMBL" id="SKA00186.1"/>
    </source>
</evidence>